<dbReference type="InterPro" id="IPR036390">
    <property type="entry name" value="WH_DNA-bd_sf"/>
</dbReference>
<gene>
    <name evidence="5" type="ORF">PFCIRM138_01525</name>
</gene>
<organism evidence="5">
    <name type="scientific">Propionibacterium freudenreichii subsp. freudenreichii</name>
    <dbReference type="NCBI Taxonomy" id="66712"/>
    <lineage>
        <taxon>Bacteria</taxon>
        <taxon>Bacillati</taxon>
        <taxon>Actinomycetota</taxon>
        <taxon>Actinomycetes</taxon>
        <taxon>Propionibacteriales</taxon>
        <taxon>Propionibacteriaceae</taxon>
        <taxon>Propionibacterium</taxon>
    </lineage>
</organism>
<dbReference type="PANTHER" id="PTHR38445">
    <property type="entry name" value="HTH-TYPE TRANSCRIPTIONAL REPRESSOR YTRA"/>
    <property type="match status" value="1"/>
</dbReference>
<evidence type="ECO:0000313" key="5">
    <source>
        <dbReference type="EMBL" id="CEP27424.1"/>
    </source>
</evidence>
<dbReference type="Gene3D" id="1.10.10.10">
    <property type="entry name" value="Winged helix-like DNA-binding domain superfamily/Winged helix DNA-binding domain"/>
    <property type="match status" value="1"/>
</dbReference>
<dbReference type="GeneID" id="61221867"/>
<dbReference type="InterPro" id="IPR000524">
    <property type="entry name" value="Tscrpt_reg_HTH_GntR"/>
</dbReference>
<evidence type="ECO:0000256" key="2">
    <source>
        <dbReference type="ARBA" id="ARBA00023125"/>
    </source>
</evidence>
<dbReference type="SUPFAM" id="SSF46785">
    <property type="entry name" value="Winged helix' DNA-binding domain"/>
    <property type="match status" value="1"/>
</dbReference>
<dbReference type="Pfam" id="PF00392">
    <property type="entry name" value="GntR"/>
    <property type="match status" value="1"/>
</dbReference>
<dbReference type="AlphaFoldDB" id="A0A068VTY2"/>
<dbReference type="EMBL" id="LM676436">
    <property type="protein sequence ID" value="CEP27424.1"/>
    <property type="molecule type" value="Genomic_DNA"/>
</dbReference>
<dbReference type="PROSITE" id="PS50949">
    <property type="entry name" value="HTH_GNTR"/>
    <property type="match status" value="1"/>
</dbReference>
<dbReference type="CDD" id="cd07377">
    <property type="entry name" value="WHTH_GntR"/>
    <property type="match status" value="1"/>
</dbReference>
<evidence type="ECO:0000259" key="4">
    <source>
        <dbReference type="PROSITE" id="PS50949"/>
    </source>
</evidence>
<name>A0A068VTY2_PROFF</name>
<protein>
    <submittedName>
        <fullName evidence="5">Transcriptional regulator</fullName>
    </submittedName>
</protein>
<reference evidence="5" key="1">
    <citation type="submission" date="2014-08" db="EMBL/GenBank/DDBJ databases">
        <authorList>
            <person name="Falentin Helene"/>
        </authorList>
    </citation>
    <scope>NUCLEOTIDE SEQUENCE</scope>
</reference>
<keyword evidence="3" id="KW-0804">Transcription</keyword>
<dbReference type="GO" id="GO:0003700">
    <property type="term" value="F:DNA-binding transcription factor activity"/>
    <property type="evidence" value="ECO:0007669"/>
    <property type="project" value="InterPro"/>
</dbReference>
<dbReference type="InterPro" id="IPR036388">
    <property type="entry name" value="WH-like_DNA-bd_sf"/>
</dbReference>
<dbReference type="SMART" id="SM00345">
    <property type="entry name" value="HTH_GNTR"/>
    <property type="match status" value="1"/>
</dbReference>
<sequence>MGFDTTSPLWIQLVDRLQTRVVAGQWAPGQKIPSVRELAVEFGVNPNTVQRALSELDRLGLTATERTSGRFVTADRQQVAQQRFRLATGAVDGAIDVLAGLGLDRDTAIELFGSRWDDIQKEEK</sequence>
<dbReference type="RefSeq" id="WP_013161367.1">
    <property type="nucleotide sequence ID" value="NZ_HG975498.1"/>
</dbReference>
<keyword evidence="2" id="KW-0238">DNA-binding</keyword>
<keyword evidence="1" id="KW-0805">Transcription regulation</keyword>
<feature type="domain" description="HTH gntR-type" evidence="4">
    <location>
        <begin position="7"/>
        <end position="75"/>
    </location>
</feature>
<evidence type="ECO:0000256" key="1">
    <source>
        <dbReference type="ARBA" id="ARBA00023015"/>
    </source>
</evidence>
<proteinExistence type="predicted"/>
<accession>A0A068VTY2</accession>
<evidence type="ECO:0000256" key="3">
    <source>
        <dbReference type="ARBA" id="ARBA00023163"/>
    </source>
</evidence>
<dbReference type="PANTHER" id="PTHR38445:SF6">
    <property type="entry name" value="GNTR-FAMILY TRANSCRIPTIONAL REGULATOR"/>
    <property type="match status" value="1"/>
</dbReference>
<dbReference type="GO" id="GO:0003677">
    <property type="term" value="F:DNA binding"/>
    <property type="evidence" value="ECO:0007669"/>
    <property type="project" value="UniProtKB-KW"/>
</dbReference>